<evidence type="ECO:0000313" key="5">
    <source>
        <dbReference type="Proteomes" id="UP000033740"/>
    </source>
</evidence>
<dbReference type="Gene3D" id="3.30.360.10">
    <property type="entry name" value="Dihydrodipicolinate Reductase, domain 2"/>
    <property type="match status" value="1"/>
</dbReference>
<evidence type="ECO:0000259" key="2">
    <source>
        <dbReference type="Pfam" id="PF01408"/>
    </source>
</evidence>
<comment type="caution">
    <text evidence="4">The sequence shown here is derived from an EMBL/GenBank/DDBJ whole genome shotgun (WGS) entry which is preliminary data.</text>
</comment>
<reference evidence="4 5" key="1">
    <citation type="submission" date="2015-02" db="EMBL/GenBank/DDBJ databases">
        <title>Draft genome sequences of ten Microbacterium spp. with emphasis on heavy metal contaminated environments.</title>
        <authorList>
            <person name="Corretto E."/>
        </authorList>
    </citation>
    <scope>NUCLEOTIDE SEQUENCE [LARGE SCALE GENOMIC DNA]</scope>
    <source>
        <strain evidence="4 5">ARN176</strain>
    </source>
</reference>
<dbReference type="PATRIC" id="fig|582680.6.peg.1573"/>
<sequence length="365" mass="39647">MSPSPLRTVLVGAGGIADAVHMPSIHEIGPEELIVDSVVEIDDARRTAFAARWGIPHHTASLDEALGRRPDLVILCTPPSLHREQVIACLEAGVTVWCEKPPALSLADYDAMTAGERDDGPWAPIVFQQRYGSGARHARELLVSGALGRPLLAHCQTTWFRGDDYFAQPWRGSFSGDGGLIMALGIHQIDLMLMLLGDWEEISAQVARRLRDIETDDIATAWVRFADGTLATIANSAVSPAQTSRIRLDTEKATVELSHLYGYDNDDWRYTPAPDASAELAASWANPLPNERSTHTPQLRRLVADLHAGRRPEASGEDGRRALELVTALYKSALTGETVARGSIRPGDPFYSALNGGIGIRAEHA</sequence>
<keyword evidence="4" id="KW-0560">Oxidoreductase</keyword>
<dbReference type="SUPFAM" id="SSF55347">
    <property type="entry name" value="Glyceraldehyde-3-phosphate dehydrogenase-like, C-terminal domain"/>
    <property type="match status" value="1"/>
</dbReference>
<dbReference type="Gene3D" id="3.40.50.720">
    <property type="entry name" value="NAD(P)-binding Rossmann-like Domain"/>
    <property type="match status" value="1"/>
</dbReference>
<dbReference type="GO" id="GO:0000166">
    <property type="term" value="F:nucleotide binding"/>
    <property type="evidence" value="ECO:0007669"/>
    <property type="project" value="InterPro"/>
</dbReference>
<dbReference type="InterPro" id="IPR036291">
    <property type="entry name" value="NAD(P)-bd_dom_sf"/>
</dbReference>
<dbReference type="PANTHER" id="PTHR43249">
    <property type="entry name" value="UDP-N-ACETYL-2-AMINO-2-DEOXY-D-GLUCURONATE OXIDASE"/>
    <property type="match status" value="1"/>
</dbReference>
<dbReference type="GO" id="GO:0016491">
    <property type="term" value="F:oxidoreductase activity"/>
    <property type="evidence" value="ECO:0007669"/>
    <property type="project" value="UniProtKB-KW"/>
</dbReference>
<dbReference type="InterPro" id="IPR000683">
    <property type="entry name" value="Gfo/Idh/MocA-like_OxRdtase_N"/>
</dbReference>
<evidence type="ECO:0000256" key="1">
    <source>
        <dbReference type="ARBA" id="ARBA00023027"/>
    </source>
</evidence>
<dbReference type="Pfam" id="PF22725">
    <property type="entry name" value="GFO_IDH_MocA_C3"/>
    <property type="match status" value="1"/>
</dbReference>
<dbReference type="Proteomes" id="UP000033740">
    <property type="component" value="Unassembled WGS sequence"/>
</dbReference>
<dbReference type="AlphaFoldDB" id="A0A0F0LKR9"/>
<organism evidence="4 5">
    <name type="scientific">Microbacterium azadirachtae</name>
    <dbReference type="NCBI Taxonomy" id="582680"/>
    <lineage>
        <taxon>Bacteria</taxon>
        <taxon>Bacillati</taxon>
        <taxon>Actinomycetota</taxon>
        <taxon>Actinomycetes</taxon>
        <taxon>Micrococcales</taxon>
        <taxon>Microbacteriaceae</taxon>
        <taxon>Microbacterium</taxon>
    </lineage>
</organism>
<name>A0A0F0LKR9_9MICO</name>
<accession>A0A0F0LKR9</accession>
<dbReference type="SUPFAM" id="SSF51735">
    <property type="entry name" value="NAD(P)-binding Rossmann-fold domains"/>
    <property type="match status" value="1"/>
</dbReference>
<dbReference type="EC" id="1.-.-.-" evidence="4"/>
<dbReference type="PANTHER" id="PTHR43249:SF1">
    <property type="entry name" value="D-GLUCOSIDE 3-DEHYDROGENASE"/>
    <property type="match status" value="1"/>
</dbReference>
<dbReference type="InterPro" id="IPR052515">
    <property type="entry name" value="Gfo/Idh/MocA_Oxidoreductase"/>
</dbReference>
<protein>
    <submittedName>
        <fullName evidence="4">Putative oxidoreductase YcjS</fullName>
        <ecNumber evidence="4">1.-.-.-</ecNumber>
    </submittedName>
</protein>
<dbReference type="InterPro" id="IPR055170">
    <property type="entry name" value="GFO_IDH_MocA-like_dom"/>
</dbReference>
<dbReference type="RefSeq" id="WP_045271621.1">
    <property type="nucleotide sequence ID" value="NZ_JYIX01000032.1"/>
</dbReference>
<gene>
    <name evidence="4" type="primary">ycjS_2</name>
    <name evidence="4" type="ORF">RS86_01530</name>
</gene>
<keyword evidence="5" id="KW-1185">Reference proteome</keyword>
<dbReference type="Pfam" id="PF01408">
    <property type="entry name" value="GFO_IDH_MocA"/>
    <property type="match status" value="1"/>
</dbReference>
<dbReference type="STRING" id="582680.RS86_01530"/>
<feature type="domain" description="Gfo/Idh/MocA-like oxidoreductase N-terminal" evidence="2">
    <location>
        <begin position="7"/>
        <end position="116"/>
    </location>
</feature>
<keyword evidence="1" id="KW-0520">NAD</keyword>
<dbReference type="EMBL" id="JYIX01000032">
    <property type="protein sequence ID" value="KJL33733.1"/>
    <property type="molecule type" value="Genomic_DNA"/>
</dbReference>
<evidence type="ECO:0000259" key="3">
    <source>
        <dbReference type="Pfam" id="PF22725"/>
    </source>
</evidence>
<feature type="domain" description="GFO/IDH/MocA-like oxidoreductase" evidence="3">
    <location>
        <begin position="136"/>
        <end position="255"/>
    </location>
</feature>
<evidence type="ECO:0000313" key="4">
    <source>
        <dbReference type="EMBL" id="KJL33733.1"/>
    </source>
</evidence>
<proteinExistence type="predicted"/>